<gene>
    <name evidence="1" type="ORF">N8M53_06370</name>
</gene>
<dbReference type="AlphaFoldDB" id="A0AA47LS09"/>
<protein>
    <submittedName>
        <fullName evidence="1">Murein L,D-transpeptidase catalytic domain family protein</fullName>
    </submittedName>
</protein>
<dbReference type="PANTHER" id="PTHR38477">
    <property type="entry name" value="HYPOTHETICAL EXPORTED PROTEIN"/>
    <property type="match status" value="1"/>
</dbReference>
<dbReference type="EMBL" id="CP114588">
    <property type="protein sequence ID" value="WBA09813.1"/>
    <property type="molecule type" value="Genomic_DNA"/>
</dbReference>
<reference evidence="1" key="1">
    <citation type="submission" date="2022-09" db="EMBL/GenBank/DDBJ databases">
        <authorList>
            <person name="Li Z.-J."/>
        </authorList>
    </citation>
    <scope>NUCLEOTIDE SEQUENCE</scope>
    <source>
        <strain evidence="1">TGB11</strain>
    </source>
</reference>
<organism evidence="1 2">
    <name type="scientific">Salinivibrio kushneri</name>
    <dbReference type="NCBI Taxonomy" id="1908198"/>
    <lineage>
        <taxon>Bacteria</taxon>
        <taxon>Pseudomonadati</taxon>
        <taxon>Pseudomonadota</taxon>
        <taxon>Gammaproteobacteria</taxon>
        <taxon>Vibrionales</taxon>
        <taxon>Vibrionaceae</taxon>
        <taxon>Salinivibrio</taxon>
    </lineage>
</organism>
<proteinExistence type="predicted"/>
<dbReference type="RefSeq" id="WP_269579906.1">
    <property type="nucleotide sequence ID" value="NZ_CP114588.1"/>
</dbReference>
<evidence type="ECO:0000313" key="2">
    <source>
        <dbReference type="Proteomes" id="UP001164748"/>
    </source>
</evidence>
<dbReference type="InterPro" id="IPR032676">
    <property type="entry name" value="YkuD_2"/>
</dbReference>
<accession>A0AA47LS09</accession>
<evidence type="ECO:0000313" key="1">
    <source>
        <dbReference type="EMBL" id="WBA09813.1"/>
    </source>
</evidence>
<name>A0AA47LS09_9GAMM</name>
<dbReference type="Pfam" id="PF13645">
    <property type="entry name" value="YkuD_2"/>
    <property type="match status" value="1"/>
</dbReference>
<dbReference type="Proteomes" id="UP001164748">
    <property type="component" value="Chromosome"/>
</dbReference>
<dbReference type="PANTHER" id="PTHR38477:SF1">
    <property type="entry name" value="MUREIN L,D-TRANSPEPTIDASE CATALYTIC DOMAIN FAMILY PROTEIN"/>
    <property type="match status" value="1"/>
</dbReference>
<sequence length="211" mass="23581">MKQAGVAPWYRVVLYVLALSMPTSVWASFKDEVSGLYQSLNLAGEVSYQAFSDAYRHFKHNPSSKPVMTLIDYGKPSSEKRFWVIHVRDRRVLFRSYVSHGKNSGALYAKRFSNQINSLQTSLGVYRAAETYHGKHGYSLRLDGLSKGLNDNARERAIVIHGADYAHPNVIKQSGQLGRSWGCPALPSYLSARVIDAIKNGTFIYAFASQA</sequence>